<dbReference type="Pfam" id="PF01535">
    <property type="entry name" value="PPR"/>
    <property type="match status" value="5"/>
</dbReference>
<reference evidence="4 5" key="1">
    <citation type="submission" date="2021-07" db="EMBL/GenBank/DDBJ databases">
        <title>The Aristolochia fimbriata genome: insights into angiosperm evolution, floral development and chemical biosynthesis.</title>
        <authorList>
            <person name="Jiao Y."/>
        </authorList>
    </citation>
    <scope>NUCLEOTIDE SEQUENCE [LARGE SCALE GENOMIC DNA]</scope>
    <source>
        <strain evidence="4">IBCAS-2021</strain>
        <tissue evidence="4">Leaf</tissue>
    </source>
</reference>
<dbReference type="InterPro" id="IPR032867">
    <property type="entry name" value="DYW_dom"/>
</dbReference>
<dbReference type="GO" id="GO:0003723">
    <property type="term" value="F:RNA binding"/>
    <property type="evidence" value="ECO:0007669"/>
    <property type="project" value="InterPro"/>
</dbReference>
<dbReference type="Pfam" id="PF14432">
    <property type="entry name" value="DYW_deaminase"/>
    <property type="match status" value="1"/>
</dbReference>
<feature type="domain" description="DYW" evidence="3">
    <location>
        <begin position="535"/>
        <end position="597"/>
    </location>
</feature>
<dbReference type="FunFam" id="1.25.40.10:FF:000344">
    <property type="entry name" value="Pentatricopeptide repeat-containing protein"/>
    <property type="match status" value="1"/>
</dbReference>
<dbReference type="NCBIfam" id="TIGR00756">
    <property type="entry name" value="PPR"/>
    <property type="match status" value="2"/>
</dbReference>
<name>A0AAV7FI27_ARIFI</name>
<dbReference type="InterPro" id="IPR046960">
    <property type="entry name" value="PPR_At4g14850-like_plant"/>
</dbReference>
<dbReference type="PANTHER" id="PTHR47926:SF418">
    <property type="entry name" value="(WILD MALAYSIAN BANANA) HYPOTHETICAL PROTEIN"/>
    <property type="match status" value="1"/>
</dbReference>
<gene>
    <name evidence="4" type="ORF">H6P81_004500</name>
</gene>
<feature type="repeat" description="PPR" evidence="2">
    <location>
        <begin position="320"/>
        <end position="354"/>
    </location>
</feature>
<dbReference type="Pfam" id="PF20431">
    <property type="entry name" value="E_motif"/>
    <property type="match status" value="1"/>
</dbReference>
<dbReference type="Proteomes" id="UP000825729">
    <property type="component" value="Unassembled WGS sequence"/>
</dbReference>
<feature type="repeat" description="PPR" evidence="2">
    <location>
        <begin position="16"/>
        <end position="50"/>
    </location>
</feature>
<dbReference type="SUPFAM" id="SSF48452">
    <property type="entry name" value="TPR-like"/>
    <property type="match status" value="1"/>
</dbReference>
<dbReference type="InterPro" id="IPR011990">
    <property type="entry name" value="TPR-like_helical_dom_sf"/>
</dbReference>
<accession>A0AAV7FI27</accession>
<keyword evidence="5" id="KW-1185">Reference proteome</keyword>
<feature type="repeat" description="PPR" evidence="2">
    <location>
        <begin position="86"/>
        <end position="120"/>
    </location>
</feature>
<dbReference type="AlphaFoldDB" id="A0AAV7FI27"/>
<dbReference type="PANTHER" id="PTHR47926">
    <property type="entry name" value="PENTATRICOPEPTIDE REPEAT-CONTAINING PROTEIN"/>
    <property type="match status" value="1"/>
</dbReference>
<dbReference type="FunFam" id="1.25.40.10:FF:000031">
    <property type="entry name" value="Pentatricopeptide repeat-containing protein mitochondrial"/>
    <property type="match status" value="1"/>
</dbReference>
<organism evidence="4 5">
    <name type="scientific">Aristolochia fimbriata</name>
    <name type="common">White veined hardy Dutchman's pipe vine</name>
    <dbReference type="NCBI Taxonomy" id="158543"/>
    <lineage>
        <taxon>Eukaryota</taxon>
        <taxon>Viridiplantae</taxon>
        <taxon>Streptophyta</taxon>
        <taxon>Embryophyta</taxon>
        <taxon>Tracheophyta</taxon>
        <taxon>Spermatophyta</taxon>
        <taxon>Magnoliopsida</taxon>
        <taxon>Magnoliidae</taxon>
        <taxon>Piperales</taxon>
        <taxon>Aristolochiaceae</taxon>
        <taxon>Aristolochia</taxon>
    </lineage>
</organism>
<sequence length="626" mass="69712">MSGHSLALFSAAPQKNVVTWTSLIAHFSQTRRPFQALSLFSQMRHAGLQPNHFTVSAILPACADTQVAAYGEHVHGIVCKCGHHLDVFVGTALVDAYAKCANVGAAKTVFDEMLDRNLASWNAMIVGLTHNTFYEEAMRIFHRLLSVGTFSPDQVSLSSVLSASGNVGDLNFGKQVHALAFNLGLKTLPYVKNSLMDMYSKCGSFEDVMRLFHTITHRDVITWNVVIMGWVLRECFEEACNGFWLMRREGIFPDEASFSTALHASANLAALHQGASIHDQIIKSGFVRNICVGSSLITMYAKCGTLEDATRVFDEIKDQNVVTWTAMIAACQQHGCGTQVIKHFEEMLKANIKPDYITFVCVLAACSHSGLVEEGFRYFNSMSQVHEMNPGSEHYACMVDLLGRAGKLDEAKCFIESMPIEPDPSVWGALLGACRTYGNLHMGKEVAEKLFEMEPENSGNYVLLANLYARHGLLKEANEMRRSMGLNKVRKETGCSWIDIKNKTFVFTVHDKSHTNTKEIYEMLGKIQVLVKKKGYVAETEWAINDTGGYKEQSLWYHSEKLALAFGLITLPTGAPIRIKKNLRTCGDCHTVMKITKQSEISGEIPFPGQKIFEVDDDQMMEVRKP</sequence>
<dbReference type="EMBL" id="JAINDJ010000002">
    <property type="protein sequence ID" value="KAG9459992.1"/>
    <property type="molecule type" value="Genomic_DNA"/>
</dbReference>
<proteinExistence type="predicted"/>
<keyword evidence="1" id="KW-0677">Repeat</keyword>
<evidence type="ECO:0000256" key="1">
    <source>
        <dbReference type="ARBA" id="ARBA00022737"/>
    </source>
</evidence>
<dbReference type="PROSITE" id="PS51375">
    <property type="entry name" value="PPR"/>
    <property type="match status" value="4"/>
</dbReference>
<comment type="caution">
    <text evidence="4">The sequence shown here is derived from an EMBL/GenBank/DDBJ whole genome shotgun (WGS) entry which is preliminary data.</text>
</comment>
<dbReference type="Gene3D" id="1.25.40.10">
    <property type="entry name" value="Tetratricopeptide repeat domain"/>
    <property type="match status" value="4"/>
</dbReference>
<dbReference type="FunFam" id="1.25.40.10:FF:000366">
    <property type="entry name" value="Pentatricopeptide (PPR) repeat-containing protein"/>
    <property type="match status" value="1"/>
</dbReference>
<evidence type="ECO:0000313" key="4">
    <source>
        <dbReference type="EMBL" id="KAG9459992.1"/>
    </source>
</evidence>
<dbReference type="GO" id="GO:0008270">
    <property type="term" value="F:zinc ion binding"/>
    <property type="evidence" value="ECO:0007669"/>
    <property type="project" value="InterPro"/>
</dbReference>
<evidence type="ECO:0000256" key="2">
    <source>
        <dbReference type="PROSITE-ProRule" id="PRU00708"/>
    </source>
</evidence>
<evidence type="ECO:0000259" key="3">
    <source>
        <dbReference type="Pfam" id="PF14432"/>
    </source>
</evidence>
<protein>
    <recommendedName>
        <fullName evidence="3">DYW domain-containing protein</fullName>
    </recommendedName>
</protein>
<feature type="repeat" description="PPR" evidence="2">
    <location>
        <begin position="219"/>
        <end position="253"/>
    </location>
</feature>
<dbReference type="InterPro" id="IPR046848">
    <property type="entry name" value="E_motif"/>
</dbReference>
<dbReference type="GO" id="GO:0009451">
    <property type="term" value="P:RNA modification"/>
    <property type="evidence" value="ECO:0007669"/>
    <property type="project" value="InterPro"/>
</dbReference>
<dbReference type="Pfam" id="PF13041">
    <property type="entry name" value="PPR_2"/>
    <property type="match status" value="2"/>
</dbReference>
<evidence type="ECO:0000313" key="5">
    <source>
        <dbReference type="Proteomes" id="UP000825729"/>
    </source>
</evidence>
<dbReference type="InterPro" id="IPR002885">
    <property type="entry name" value="PPR_rpt"/>
</dbReference>